<dbReference type="RefSeq" id="XP_003019261.1">
    <property type="nucleotide sequence ID" value="XM_003019215.1"/>
</dbReference>
<feature type="region of interest" description="Disordered" evidence="1">
    <location>
        <begin position="658"/>
        <end position="690"/>
    </location>
</feature>
<protein>
    <submittedName>
        <fullName evidence="3">Uncharacterized protein</fullName>
    </submittedName>
</protein>
<evidence type="ECO:0000313" key="4">
    <source>
        <dbReference type="Proteomes" id="UP000008383"/>
    </source>
</evidence>
<feature type="region of interest" description="Disordered" evidence="1">
    <location>
        <begin position="449"/>
        <end position="528"/>
    </location>
</feature>
<feature type="region of interest" description="Disordered" evidence="1">
    <location>
        <begin position="253"/>
        <end position="286"/>
    </location>
</feature>
<organism evidence="3 4">
    <name type="scientific">Trichophyton verrucosum (strain HKI 0517)</name>
    <dbReference type="NCBI Taxonomy" id="663202"/>
    <lineage>
        <taxon>Eukaryota</taxon>
        <taxon>Fungi</taxon>
        <taxon>Dikarya</taxon>
        <taxon>Ascomycota</taxon>
        <taxon>Pezizomycotina</taxon>
        <taxon>Eurotiomycetes</taxon>
        <taxon>Eurotiomycetidae</taxon>
        <taxon>Onygenales</taxon>
        <taxon>Arthrodermataceae</taxon>
        <taxon>Trichophyton</taxon>
    </lineage>
</organism>
<feature type="compositionally biased region" description="Low complexity" evidence="1">
    <location>
        <begin position="661"/>
        <end position="676"/>
    </location>
</feature>
<feature type="compositionally biased region" description="Gly residues" evidence="1">
    <location>
        <begin position="275"/>
        <end position="286"/>
    </location>
</feature>
<keyword evidence="2" id="KW-0472">Membrane</keyword>
<proteinExistence type="predicted"/>
<keyword evidence="4" id="KW-1185">Reference proteome</keyword>
<gene>
    <name evidence="3" type="ORF">TRV_06724</name>
</gene>
<feature type="compositionally biased region" description="Low complexity" evidence="1">
    <location>
        <begin position="475"/>
        <end position="498"/>
    </location>
</feature>
<feature type="compositionally biased region" description="Low complexity" evidence="1">
    <location>
        <begin position="507"/>
        <end position="522"/>
    </location>
</feature>
<evidence type="ECO:0000313" key="3">
    <source>
        <dbReference type="EMBL" id="EFE38616.1"/>
    </source>
</evidence>
<reference evidence="4" key="1">
    <citation type="journal article" date="2011" name="Genome Biol.">
        <title>Comparative and functional genomics provide insights into the pathogenicity of dermatophytic fungi.</title>
        <authorList>
            <person name="Burmester A."/>
            <person name="Shelest E."/>
            <person name="Gloeckner G."/>
            <person name="Heddergott C."/>
            <person name="Schindler S."/>
            <person name="Staib P."/>
            <person name="Heidel A."/>
            <person name="Felder M."/>
            <person name="Petzold A."/>
            <person name="Szafranski K."/>
            <person name="Feuermann M."/>
            <person name="Pedruzzi I."/>
            <person name="Priebe S."/>
            <person name="Groth M."/>
            <person name="Winkler R."/>
            <person name="Li W."/>
            <person name="Kniemeyer O."/>
            <person name="Schroeckh V."/>
            <person name="Hertweck C."/>
            <person name="Hube B."/>
            <person name="White T.C."/>
            <person name="Platzer M."/>
            <person name="Guthke R."/>
            <person name="Heitman J."/>
            <person name="Woestemeyer J."/>
            <person name="Zipfel P.F."/>
            <person name="Monod M."/>
            <person name="Brakhage A.A."/>
        </authorList>
    </citation>
    <scope>NUCLEOTIDE SEQUENCE [LARGE SCALE GENOMIC DNA]</scope>
    <source>
        <strain evidence="4">HKI 0517</strain>
    </source>
</reference>
<name>D4DHR7_TRIVH</name>
<dbReference type="AlphaFoldDB" id="D4DHR7"/>
<keyword evidence="2" id="KW-1133">Transmembrane helix</keyword>
<keyword evidence="2" id="KW-0812">Transmembrane</keyword>
<dbReference type="EMBL" id="ACYE01000384">
    <property type="protein sequence ID" value="EFE38616.1"/>
    <property type="molecule type" value="Genomic_DNA"/>
</dbReference>
<evidence type="ECO:0000256" key="1">
    <source>
        <dbReference type="SAM" id="MobiDB-lite"/>
    </source>
</evidence>
<dbReference type="KEGG" id="tve:TRV_06724"/>
<comment type="caution">
    <text evidence="3">The sequence shown here is derived from an EMBL/GenBank/DDBJ whole genome shotgun (WGS) entry which is preliminary data.</text>
</comment>
<sequence length="690" mass="74751">MTAMKQLIPSAACVAARQRASSPPGLTACKSAILTAARGSFSGSAVLVLSNLSAGEAGSSLSSPSSSSSSSSSPPLLCLCPVPSDSSLSSSPQSIAVVCVSSVSTDSADCRWPSEAVEEEKQTRTSFDPARAEFLAQPVVLLPPQRRQRQRQQHPTQRLHVFSWRSHLEASASPCRRLAVTAAPAAAVMAMTTPHLPIFFFFFFFFIIFPPRQLPPAYYLQQLESFASPVPDLAATLMSNPEDEIHSENVHFLRSRRRSSTELSPSRARTRRRQLGGGGGGGGGGVGVGAGAGMADSPHDSVDFGGDQYMPRSHQQYTSGHGQRIPIIRRRGAMNISHGPAYEGPPQQSNRIYSWAPTQDEEGGLYVRTDPLHPRDEIWFDRSASSSSRDEDGSLWSHLPRELRGTAQLASESPPEEQEGGRAVGAPNMPLARDNPALVTAAILQSVRRNHRYSPRVRTPQNQMQDDDGRDRTINASTNGYSSYNNNSSTSNNNNNNNDFATPFSFSPQGRRSSPRLSPPARIDTSRNSDIRRMYLKDPSIDRLREAIQYLDRVRFSNSYEESLSTAAAGGFVQFEYFLRNEDDFILDTGSIAGPGYCSWLSPGTVFSGQQQATASTAMLPHRLLGTTRPSTESNAASGAGSRISVYTSSGRSYWASNIMGNSNSNGSNNNSSSSSQDPEPAKTESWPVK</sequence>
<dbReference type="Proteomes" id="UP000008383">
    <property type="component" value="Unassembled WGS sequence"/>
</dbReference>
<dbReference type="GeneID" id="9577499"/>
<dbReference type="HOGENOM" id="CLU_399344_0_0_1"/>
<dbReference type="OrthoDB" id="62at2759"/>
<evidence type="ECO:0000256" key="2">
    <source>
        <dbReference type="SAM" id="Phobius"/>
    </source>
</evidence>
<accession>D4DHR7</accession>
<feature type="non-terminal residue" evidence="3">
    <location>
        <position position="690"/>
    </location>
</feature>
<feature type="region of interest" description="Disordered" evidence="1">
    <location>
        <begin position="406"/>
        <end position="432"/>
    </location>
</feature>
<feature type="transmembrane region" description="Helical" evidence="2">
    <location>
        <begin position="185"/>
        <end position="209"/>
    </location>
</feature>